<feature type="coiled-coil region" evidence="1">
    <location>
        <begin position="1"/>
        <end position="80"/>
    </location>
</feature>
<name>A0A6V7WMR7_MELEN</name>
<evidence type="ECO:0000313" key="2">
    <source>
        <dbReference type="EMBL" id="CAD2188279.1"/>
    </source>
</evidence>
<keyword evidence="1" id="KW-0175">Coiled coil</keyword>
<comment type="caution">
    <text evidence="2">The sequence shown here is derived from an EMBL/GenBank/DDBJ whole genome shotgun (WGS) entry which is preliminary data.</text>
</comment>
<proteinExistence type="predicted"/>
<accession>A0A6V7WMR7</accession>
<evidence type="ECO:0000313" key="3">
    <source>
        <dbReference type="Proteomes" id="UP000580250"/>
    </source>
</evidence>
<gene>
    <name evidence="2" type="ORF">MENT_LOCUS40919</name>
</gene>
<dbReference type="EMBL" id="CAJEWN010000684">
    <property type="protein sequence ID" value="CAD2188279.1"/>
    <property type="molecule type" value="Genomic_DNA"/>
</dbReference>
<dbReference type="AlphaFoldDB" id="A0A6V7WMR7"/>
<protein>
    <submittedName>
        <fullName evidence="2">Uncharacterized protein</fullName>
    </submittedName>
</protein>
<sequence>MENTNKLIISCEENIKLKEEKDKVLEELRKNNFIIKQLENEKLKNLNEYEGEIEKFQSKFEELESEKKCALDLYTNLEMKFEEDKNELNSENFNLKADNDRLK</sequence>
<organism evidence="2 3">
    <name type="scientific">Meloidogyne enterolobii</name>
    <name type="common">Root-knot nematode worm</name>
    <name type="synonym">Meloidogyne mayaguensis</name>
    <dbReference type="NCBI Taxonomy" id="390850"/>
    <lineage>
        <taxon>Eukaryota</taxon>
        <taxon>Metazoa</taxon>
        <taxon>Ecdysozoa</taxon>
        <taxon>Nematoda</taxon>
        <taxon>Chromadorea</taxon>
        <taxon>Rhabditida</taxon>
        <taxon>Tylenchina</taxon>
        <taxon>Tylenchomorpha</taxon>
        <taxon>Tylenchoidea</taxon>
        <taxon>Meloidogynidae</taxon>
        <taxon>Meloidogyninae</taxon>
        <taxon>Meloidogyne</taxon>
    </lineage>
</organism>
<dbReference type="Proteomes" id="UP000580250">
    <property type="component" value="Unassembled WGS sequence"/>
</dbReference>
<evidence type="ECO:0000256" key="1">
    <source>
        <dbReference type="SAM" id="Coils"/>
    </source>
</evidence>
<reference evidence="2 3" key="1">
    <citation type="submission" date="2020-08" db="EMBL/GenBank/DDBJ databases">
        <authorList>
            <person name="Koutsovoulos G."/>
            <person name="Danchin GJ E."/>
        </authorList>
    </citation>
    <scope>NUCLEOTIDE SEQUENCE [LARGE SCALE GENOMIC DNA]</scope>
</reference>